<comment type="caution">
    <text evidence="1">The sequence shown here is derived from an EMBL/GenBank/DDBJ whole genome shotgun (WGS) entry which is preliminary data.</text>
</comment>
<name>A0AC61QMU7_9BACT</name>
<evidence type="ECO:0000313" key="2">
    <source>
        <dbReference type="Proteomes" id="UP000308886"/>
    </source>
</evidence>
<accession>A0AC61QMU7</accession>
<dbReference type="EMBL" id="SRZC01000022">
    <property type="protein sequence ID" value="TGX80746.1"/>
    <property type="molecule type" value="Genomic_DNA"/>
</dbReference>
<evidence type="ECO:0000313" key="1">
    <source>
        <dbReference type="EMBL" id="TGX80746.1"/>
    </source>
</evidence>
<dbReference type="Proteomes" id="UP000308886">
    <property type="component" value="Unassembled WGS sequence"/>
</dbReference>
<organism evidence="1 2">
    <name type="scientific">Palleniella muris</name>
    <dbReference type="NCBI Taxonomy" id="3038145"/>
    <lineage>
        <taxon>Bacteria</taxon>
        <taxon>Pseudomonadati</taxon>
        <taxon>Bacteroidota</taxon>
        <taxon>Bacteroidia</taxon>
        <taxon>Bacteroidales</taxon>
        <taxon>Prevotellaceae</taxon>
        <taxon>Palleniella</taxon>
    </lineage>
</organism>
<sequence>MKRLFTFAILGMIASLTFAQAPVAKSKAVFNKIEQRLDYTTMKSLATEAKEAKAMEKAKAEKAAAATEKSFSKFRTSTFAMPWTQSMKGQVLAGVKFDAKRTAAATMSKSRRKTTTQEGNVTVTTDEHGIITDVTGVAPKMYQRATTGAAYYYNNGGVSLATQSGAVEIIEDGSNVYIKNPITRYTTGAWVKGVKVNNTISVATKQPLLYNAQYTTTISLRWGVIPASGEGISVADDIADSFTFTINGDVLTLEGTIAYDGTADAPYMGAFWDDEKRFTGYGDAATVLTYDPTYTPPSTTLVTLPEGATVTEWFLNGNSVSPSSTTPVKNSKINVAFVDNDVYVQGLSVNFPTAWVKGTIDGTTVTFGKFQYVGITQNQDCWFVGYNTVTKALKDAVATYDALTKTISFSDEILINAASDRVYYAEWYSDAVLTAEKKEFTEPVITDLTTTLPYLNTLDTDEEQAEAAIYDANDDKSTFSFEKNSTSGSMAARYRYGSVAADDYLVFPGMALEAGKTYKISIDAASYSPSYPERVEVLAGKEAKASKFDIPVIASTDIASKEYLTLSNGEFTVSEDGVYYFAVHAISDADQFYLWIDNFSVKENDAAAPASVADLNVVADAQGANKATVTFTMPAATIGGAALTSELTAEIKRDGNTIATKTGAAGSAVSLDDAVDAAGFYTYSVTTSYDGRVSDAAELKAYIGYDTPHYIENITIADKSGVVALAWEAPTTGANGYVINPADFKYNVYPVEMMEFFGMTFPVTDYENPYKTGLTETAADIEFDTNSGEHGFAYFAVTTTNTTGESEDAYASVVTGAPYTMPFKESVAGASLSYWWGTASDSNNRVLEGGVYIAEEDASDSDGGCFALVGKTAGWVSLESGKIALAGTANPVVTFDHKATSAISFDVIAITPKGETKLETITSGTSYAPAKVSLVQFADEDWVRLVLKANYTAAGNLFIDNVKVYNCLDHNLVATKIFATPSVEAGKDIEINVEVENQGSVNVEAGAYTVELYCNGEKVNTTEGPAIASDAKATVAFIEKTTVMTSGKLSWNAVVVYAADEDNTNNATATVSTTIKTSNYPAVTDLTGQQNGANVELSWSEPNLDAAQPVTVTDDFESYDSFSTTAGDWTFVDVDQSPIGGFQNLDIPNIPQQSLQSFWVHDVTDAALFNQSFAAHSGTKYLGSMFRYDGGQVDDWAISPMLSGNAQTISFYARSYSADYPETIEILYSTTGKDIADFTTIETHADISAEWTEYTAELPAGAKYFAIRSKAADAFFLMIDDVTYEMIDVPADLSLVGYNVYRDGEKLNAEPVAETEYTDANVAEGEHSYVVTVVYTQGESKASNVFTLKTTGIENVEAGIAAKSGNVYTVEGVLVRKAGESLDGLKSGLYIVNGKKVIIKK</sequence>
<reference evidence="1" key="1">
    <citation type="submission" date="2019-04" db="EMBL/GenBank/DDBJ databases">
        <title>Microbes associate with the intestines of laboratory mice.</title>
        <authorList>
            <person name="Navarre W."/>
            <person name="Wong E."/>
            <person name="Huang K."/>
            <person name="Tropini C."/>
            <person name="Ng K."/>
            <person name="Yu B."/>
        </authorList>
    </citation>
    <scope>NUCLEOTIDE SEQUENCE</scope>
    <source>
        <strain evidence="1">NM73_A23</strain>
    </source>
</reference>
<gene>
    <name evidence="1" type="ORF">E5358_12075</name>
</gene>
<protein>
    <submittedName>
        <fullName evidence="1">Uncharacterized protein</fullName>
    </submittedName>
</protein>
<keyword evidence="2" id="KW-1185">Reference proteome</keyword>
<proteinExistence type="predicted"/>